<dbReference type="Gene3D" id="2.40.70.10">
    <property type="entry name" value="Acid Proteases"/>
    <property type="match status" value="1"/>
</dbReference>
<keyword evidence="4" id="KW-1185">Reference proteome</keyword>
<dbReference type="InterPro" id="IPR034164">
    <property type="entry name" value="Pepsin-like_dom"/>
</dbReference>
<proteinExistence type="predicted"/>
<evidence type="ECO:0000259" key="2">
    <source>
        <dbReference type="Pfam" id="PF00026"/>
    </source>
</evidence>
<sequence>MVPASRLMLVSACLASPPLPQSQQLRSLALRKHRAGALAVAGDEMDDYSVLVGIDGVDYHLNVDTGSALVGVAGNASIGCDRHYAMGDRCGADISFGAYERQRAMTTCADTPVDDPTAPGRMTRPDLAMEGILGLSFQQKVNAGSPPLLEALFAAHGDAARVFGLQCCGYDAARRRGGGGSLDVGVLDESKHYGELRWVPVTPSSYWSVWMTSARVGGSETLPPDVAAVAAYGDGTPQTIADSGTSGARVWRAAARAGLRRGDGVPGGGARAASGLLGGAACVPESAFDPSALPPLTLTLAGAGPGDALDLGYLPALRNLLGRCAARRPDAEDAYSPLTSRGHRASERTPPKAPRGSPADLAGADAYGA</sequence>
<evidence type="ECO:0000313" key="4">
    <source>
        <dbReference type="Proteomes" id="UP001363151"/>
    </source>
</evidence>
<feature type="region of interest" description="Disordered" evidence="1">
    <location>
        <begin position="331"/>
        <end position="369"/>
    </location>
</feature>
<dbReference type="InterPro" id="IPR021109">
    <property type="entry name" value="Peptidase_aspartic_dom_sf"/>
</dbReference>
<reference evidence="3 4" key="1">
    <citation type="submission" date="2024-03" db="EMBL/GenBank/DDBJ databases">
        <title>Aureococcus anophagefferens CCMP1851 and Kratosvirus quantuckense: Draft genome of a second virus-susceptible host strain in the model system.</title>
        <authorList>
            <person name="Chase E."/>
            <person name="Truchon A.R."/>
            <person name="Schepens W."/>
            <person name="Wilhelm S.W."/>
        </authorList>
    </citation>
    <scope>NUCLEOTIDE SEQUENCE [LARGE SCALE GENOMIC DNA]</scope>
    <source>
        <strain evidence="3 4">CCMP1851</strain>
    </source>
</reference>
<evidence type="ECO:0000313" key="3">
    <source>
        <dbReference type="EMBL" id="KAK7233924.1"/>
    </source>
</evidence>
<dbReference type="Proteomes" id="UP001363151">
    <property type="component" value="Unassembled WGS sequence"/>
</dbReference>
<dbReference type="CDD" id="cd05471">
    <property type="entry name" value="pepsin_like"/>
    <property type="match status" value="1"/>
</dbReference>
<feature type="domain" description="Peptidase A1" evidence="2">
    <location>
        <begin position="128"/>
        <end position="246"/>
    </location>
</feature>
<dbReference type="Pfam" id="PF00026">
    <property type="entry name" value="Asp"/>
    <property type="match status" value="1"/>
</dbReference>
<dbReference type="SUPFAM" id="SSF50630">
    <property type="entry name" value="Acid proteases"/>
    <property type="match status" value="1"/>
</dbReference>
<evidence type="ECO:0000256" key="1">
    <source>
        <dbReference type="SAM" id="MobiDB-lite"/>
    </source>
</evidence>
<protein>
    <recommendedName>
        <fullName evidence="2">Peptidase A1 domain-containing protein</fullName>
    </recommendedName>
</protein>
<accession>A0ABR1FN64</accession>
<gene>
    <name evidence="3" type="ORF">SO694_001030104</name>
</gene>
<dbReference type="EMBL" id="JBBJCI010000354">
    <property type="protein sequence ID" value="KAK7233924.1"/>
    <property type="molecule type" value="Genomic_DNA"/>
</dbReference>
<name>A0ABR1FN64_AURAN</name>
<dbReference type="InterPro" id="IPR033121">
    <property type="entry name" value="PEPTIDASE_A1"/>
</dbReference>
<organism evidence="3 4">
    <name type="scientific">Aureococcus anophagefferens</name>
    <name type="common">Harmful bloom alga</name>
    <dbReference type="NCBI Taxonomy" id="44056"/>
    <lineage>
        <taxon>Eukaryota</taxon>
        <taxon>Sar</taxon>
        <taxon>Stramenopiles</taxon>
        <taxon>Ochrophyta</taxon>
        <taxon>Pelagophyceae</taxon>
        <taxon>Pelagomonadales</taxon>
        <taxon>Pelagomonadaceae</taxon>
        <taxon>Aureococcus</taxon>
    </lineage>
</organism>
<comment type="caution">
    <text evidence="3">The sequence shown here is derived from an EMBL/GenBank/DDBJ whole genome shotgun (WGS) entry which is preliminary data.</text>
</comment>